<evidence type="ECO:0000256" key="1">
    <source>
        <dbReference type="SAM" id="MobiDB-lite"/>
    </source>
</evidence>
<dbReference type="EMBL" id="SRLO01000853">
    <property type="protein sequence ID" value="TNN45325.1"/>
    <property type="molecule type" value="Genomic_DNA"/>
</dbReference>
<organism evidence="2 3">
    <name type="scientific">Liparis tanakae</name>
    <name type="common">Tanaka's snailfish</name>
    <dbReference type="NCBI Taxonomy" id="230148"/>
    <lineage>
        <taxon>Eukaryota</taxon>
        <taxon>Metazoa</taxon>
        <taxon>Chordata</taxon>
        <taxon>Craniata</taxon>
        <taxon>Vertebrata</taxon>
        <taxon>Euteleostomi</taxon>
        <taxon>Actinopterygii</taxon>
        <taxon>Neopterygii</taxon>
        <taxon>Teleostei</taxon>
        <taxon>Neoteleostei</taxon>
        <taxon>Acanthomorphata</taxon>
        <taxon>Eupercaria</taxon>
        <taxon>Perciformes</taxon>
        <taxon>Cottioidei</taxon>
        <taxon>Cottales</taxon>
        <taxon>Liparidae</taxon>
        <taxon>Liparis</taxon>
    </lineage>
</organism>
<name>A0A4Z2FWR0_9TELE</name>
<reference evidence="2 3" key="1">
    <citation type="submission" date="2019-03" db="EMBL/GenBank/DDBJ databases">
        <title>First draft genome of Liparis tanakae, snailfish: a comprehensive survey of snailfish specific genes.</title>
        <authorList>
            <person name="Kim W."/>
            <person name="Song I."/>
            <person name="Jeong J.-H."/>
            <person name="Kim D."/>
            <person name="Kim S."/>
            <person name="Ryu S."/>
            <person name="Song J.Y."/>
            <person name="Lee S.K."/>
        </authorList>
    </citation>
    <scope>NUCLEOTIDE SEQUENCE [LARGE SCALE GENOMIC DNA]</scope>
    <source>
        <tissue evidence="2">Muscle</tissue>
    </source>
</reference>
<dbReference type="Proteomes" id="UP000314294">
    <property type="component" value="Unassembled WGS sequence"/>
</dbReference>
<feature type="compositionally biased region" description="Pro residues" evidence="1">
    <location>
        <begin position="64"/>
        <end position="83"/>
    </location>
</feature>
<gene>
    <name evidence="2" type="ORF">EYF80_044466</name>
</gene>
<accession>A0A4Z2FWR0</accession>
<protein>
    <submittedName>
        <fullName evidence="2">Uncharacterized protein</fullName>
    </submittedName>
</protein>
<feature type="region of interest" description="Disordered" evidence="1">
    <location>
        <begin position="64"/>
        <end position="103"/>
    </location>
</feature>
<keyword evidence="3" id="KW-1185">Reference proteome</keyword>
<dbReference type="AlphaFoldDB" id="A0A4Z2FWR0"/>
<comment type="caution">
    <text evidence="2">The sequence shown here is derived from an EMBL/GenBank/DDBJ whole genome shotgun (WGS) entry which is preliminary data.</text>
</comment>
<proteinExistence type="predicted"/>
<sequence>MHQPLRSRSAYCCFRLWFSSRTTSPHSAARIFSRLASASSRVSRSTSARHCSTVSPHPAPPAAIAPLSLPLPSPPPPPPPPPRRMSREPRRRRENVAPPPPPLGGVPRRLQIVWKQINKNINIWMSIRKYPKRVVIILILIIITRDTRLVPRDALSDATLSSLCSCLSVCCSAYSPASGRPPCPQP</sequence>
<evidence type="ECO:0000313" key="3">
    <source>
        <dbReference type="Proteomes" id="UP000314294"/>
    </source>
</evidence>
<evidence type="ECO:0000313" key="2">
    <source>
        <dbReference type="EMBL" id="TNN45325.1"/>
    </source>
</evidence>